<gene>
    <name evidence="2" type="ORF">GCM10011494_19800</name>
</gene>
<keyword evidence="1" id="KW-0812">Transmembrane</keyword>
<feature type="transmembrane region" description="Helical" evidence="1">
    <location>
        <begin position="56"/>
        <end position="74"/>
    </location>
</feature>
<feature type="transmembrane region" description="Helical" evidence="1">
    <location>
        <begin position="97"/>
        <end position="119"/>
    </location>
</feature>
<sequence>MQFQEVRRYVRTETTFSTIGSTVVGMVVFMFVFGVFEPVPTRGIGAYAFDFLPQGFMTALICAVAGGGVTRVRIRKGAIAPMAGPVPRISSIWGRGIIYGLAALTLGSLPVAAVIMASGIDMMDWSLAVTGKIVFGAAVAMIVTPRALRDALREPALQSVD</sequence>
<feature type="transmembrane region" description="Helical" evidence="1">
    <location>
        <begin position="125"/>
        <end position="143"/>
    </location>
</feature>
<dbReference type="Proteomes" id="UP000608154">
    <property type="component" value="Unassembled WGS sequence"/>
</dbReference>
<feature type="transmembrane region" description="Helical" evidence="1">
    <location>
        <begin position="16"/>
        <end position="36"/>
    </location>
</feature>
<keyword evidence="3" id="KW-1185">Reference proteome</keyword>
<organism evidence="2 3">
    <name type="scientific">Novosphingobium endophyticum</name>
    <dbReference type="NCBI Taxonomy" id="1955250"/>
    <lineage>
        <taxon>Bacteria</taxon>
        <taxon>Pseudomonadati</taxon>
        <taxon>Pseudomonadota</taxon>
        <taxon>Alphaproteobacteria</taxon>
        <taxon>Sphingomonadales</taxon>
        <taxon>Sphingomonadaceae</taxon>
        <taxon>Novosphingobium</taxon>
    </lineage>
</organism>
<proteinExistence type="predicted"/>
<name>A0A916TS92_9SPHN</name>
<accession>A0A916TS92</accession>
<dbReference type="AlphaFoldDB" id="A0A916TS92"/>
<keyword evidence="1" id="KW-0472">Membrane</keyword>
<evidence type="ECO:0000256" key="1">
    <source>
        <dbReference type="SAM" id="Phobius"/>
    </source>
</evidence>
<protein>
    <submittedName>
        <fullName evidence="2">Uncharacterized protein</fullName>
    </submittedName>
</protein>
<reference evidence="2" key="2">
    <citation type="submission" date="2020-09" db="EMBL/GenBank/DDBJ databases">
        <authorList>
            <person name="Sun Q."/>
            <person name="Zhou Y."/>
        </authorList>
    </citation>
    <scope>NUCLEOTIDE SEQUENCE</scope>
    <source>
        <strain evidence="2">CGMCC 1.15095</strain>
    </source>
</reference>
<evidence type="ECO:0000313" key="2">
    <source>
        <dbReference type="EMBL" id="GGC01278.1"/>
    </source>
</evidence>
<evidence type="ECO:0000313" key="3">
    <source>
        <dbReference type="Proteomes" id="UP000608154"/>
    </source>
</evidence>
<dbReference type="EMBL" id="BMHK01000011">
    <property type="protein sequence ID" value="GGC01278.1"/>
    <property type="molecule type" value="Genomic_DNA"/>
</dbReference>
<comment type="caution">
    <text evidence="2">The sequence shown here is derived from an EMBL/GenBank/DDBJ whole genome shotgun (WGS) entry which is preliminary data.</text>
</comment>
<keyword evidence="1" id="KW-1133">Transmembrane helix</keyword>
<reference evidence="2" key="1">
    <citation type="journal article" date="2014" name="Int. J. Syst. Evol. Microbiol.">
        <title>Complete genome sequence of Corynebacterium casei LMG S-19264T (=DSM 44701T), isolated from a smear-ripened cheese.</title>
        <authorList>
            <consortium name="US DOE Joint Genome Institute (JGI-PGF)"/>
            <person name="Walter F."/>
            <person name="Albersmeier A."/>
            <person name="Kalinowski J."/>
            <person name="Ruckert C."/>
        </authorList>
    </citation>
    <scope>NUCLEOTIDE SEQUENCE</scope>
    <source>
        <strain evidence="2">CGMCC 1.15095</strain>
    </source>
</reference>
<dbReference type="RefSeq" id="WP_188771014.1">
    <property type="nucleotide sequence ID" value="NZ_BMHK01000011.1"/>
</dbReference>